<comment type="subcellular location">
    <subcellularLocation>
        <location evidence="1">Membrane</location>
        <topology evidence="1">Multi-pass membrane protein</topology>
    </subcellularLocation>
</comment>
<evidence type="ECO:0000256" key="4">
    <source>
        <dbReference type="ARBA" id="ARBA00023136"/>
    </source>
</evidence>
<dbReference type="HOGENOM" id="CLU_102218_1_0_7"/>
<feature type="transmembrane region" description="Helical" evidence="5">
    <location>
        <begin position="63"/>
        <end position="80"/>
    </location>
</feature>
<dbReference type="InterPro" id="IPR010540">
    <property type="entry name" value="CmpB_TMEM229"/>
</dbReference>
<sequence length="171" mass="19286">MNGNRGALMEPLALGGKRLGVLGRFIVYGIMGLCIEFCFTSVMDLATGAGDLRLKGYSYLWMHPIWGGTLLMAEGLMMRFQRMRLSRFTRAFIAMAASFTIEYVTGALLVMAVGRCPWDYTASPWNVHGLIRLDYAPFWLMCGWACEPLTRFVRRIRIFAREAEFETASGS</sequence>
<keyword evidence="4 5" id="KW-0472">Membrane</keyword>
<dbReference type="Proteomes" id="UP000032702">
    <property type="component" value="Unassembled WGS sequence"/>
</dbReference>
<evidence type="ECO:0000256" key="5">
    <source>
        <dbReference type="SAM" id="Phobius"/>
    </source>
</evidence>
<evidence type="ECO:0000313" key="8">
    <source>
        <dbReference type="Proteomes" id="UP000001351"/>
    </source>
</evidence>
<feature type="transmembrane region" description="Helical" evidence="5">
    <location>
        <begin position="92"/>
        <end position="115"/>
    </location>
</feature>
<evidence type="ECO:0000256" key="2">
    <source>
        <dbReference type="ARBA" id="ARBA00022692"/>
    </source>
</evidence>
<dbReference type="PANTHER" id="PTHR31746">
    <property type="entry name" value="TRANSMEMBRANE PROTEIN 229 FAMILY MEMBER"/>
    <property type="match status" value="1"/>
</dbReference>
<dbReference type="EMBL" id="AAMD01000033">
    <property type="protein sequence ID" value="EAU67462.1"/>
    <property type="molecule type" value="Genomic_DNA"/>
</dbReference>
<keyword evidence="3 5" id="KW-1133">Transmembrane helix</keyword>
<evidence type="ECO:0000313" key="7">
    <source>
        <dbReference type="EMBL" id="EAU67462.1"/>
    </source>
</evidence>
<dbReference type="STRING" id="378806.STAUR_0556"/>
<evidence type="ECO:0000256" key="3">
    <source>
        <dbReference type="ARBA" id="ARBA00022989"/>
    </source>
</evidence>
<protein>
    <submittedName>
        <fullName evidence="6">Conserved uncharacterized protein</fullName>
    </submittedName>
</protein>
<dbReference type="Proteomes" id="UP000001351">
    <property type="component" value="Chromosome"/>
</dbReference>
<name>Q095Q2_STIAD</name>
<evidence type="ECO:0000256" key="1">
    <source>
        <dbReference type="ARBA" id="ARBA00004141"/>
    </source>
</evidence>
<reference evidence="6 8" key="2">
    <citation type="journal article" date="2011" name="Mol. Biol. Evol.">
        <title>Comparative genomic analysis of fruiting body formation in Myxococcales.</title>
        <authorList>
            <person name="Huntley S."/>
            <person name="Hamann N."/>
            <person name="Wegener-Feldbrugge S."/>
            <person name="Treuner-Lange A."/>
            <person name="Kube M."/>
            <person name="Reinhardt R."/>
            <person name="Klages S."/>
            <person name="Muller R."/>
            <person name="Ronning C.M."/>
            <person name="Nierman W.C."/>
            <person name="Sogaard-Andersen L."/>
        </authorList>
    </citation>
    <scope>NUCLEOTIDE SEQUENCE [LARGE SCALE GENOMIC DNA]</scope>
    <source>
        <strain evidence="6 8">DW4/3-1</strain>
    </source>
</reference>
<feature type="transmembrane region" description="Helical" evidence="5">
    <location>
        <begin position="21"/>
        <end position="43"/>
    </location>
</feature>
<dbReference type="PANTHER" id="PTHR31746:SF2">
    <property type="entry name" value="TRANSMEMBRANE PROTEIN 229A"/>
    <property type="match status" value="1"/>
</dbReference>
<dbReference type="eggNOG" id="COG4905">
    <property type="taxonomic scope" value="Bacteria"/>
</dbReference>
<keyword evidence="8" id="KW-1185">Reference proteome</keyword>
<proteinExistence type="predicted"/>
<evidence type="ECO:0000313" key="6">
    <source>
        <dbReference type="EMBL" id="ADO68360.1"/>
    </source>
</evidence>
<reference evidence="7 9" key="1">
    <citation type="submission" date="2006-04" db="EMBL/GenBank/DDBJ databases">
        <authorList>
            <person name="Nierman W.C."/>
        </authorList>
    </citation>
    <scope>NUCLEOTIDE SEQUENCE [LARGE SCALE GENOMIC DNA]</scope>
    <source>
        <strain evidence="7 9">DW4/3-1</strain>
    </source>
</reference>
<accession>Q095Q2</accession>
<dbReference type="EMBL" id="CP002271">
    <property type="protein sequence ID" value="ADO68360.1"/>
    <property type="molecule type" value="Genomic_DNA"/>
</dbReference>
<dbReference type="OrthoDB" id="5523261at2"/>
<evidence type="ECO:0000313" key="9">
    <source>
        <dbReference type="Proteomes" id="UP000032702"/>
    </source>
</evidence>
<gene>
    <name evidence="6" type="ordered locus">STAUR_0556</name>
    <name evidence="7" type="ORF">STIAU_1649</name>
</gene>
<organism evidence="7 9">
    <name type="scientific">Stigmatella aurantiaca (strain DW4/3-1)</name>
    <dbReference type="NCBI Taxonomy" id="378806"/>
    <lineage>
        <taxon>Bacteria</taxon>
        <taxon>Pseudomonadati</taxon>
        <taxon>Myxococcota</taxon>
        <taxon>Myxococcia</taxon>
        <taxon>Myxococcales</taxon>
        <taxon>Cystobacterineae</taxon>
        <taxon>Archangiaceae</taxon>
        <taxon>Stigmatella</taxon>
    </lineage>
</organism>
<keyword evidence="2 5" id="KW-0812">Transmembrane</keyword>
<dbReference type="GO" id="GO:0016020">
    <property type="term" value="C:membrane"/>
    <property type="evidence" value="ECO:0007669"/>
    <property type="project" value="UniProtKB-SubCell"/>
</dbReference>
<dbReference type="KEGG" id="sur:STAUR_0556"/>
<dbReference type="Pfam" id="PF06541">
    <property type="entry name" value="ABC_trans_CmpB"/>
    <property type="match status" value="1"/>
</dbReference>
<dbReference type="AlphaFoldDB" id="Q095Q2"/>